<evidence type="ECO:0000256" key="2">
    <source>
        <dbReference type="SAM" id="MobiDB-lite"/>
    </source>
</evidence>
<comment type="caution">
    <text evidence="4">The sequence shown here is derived from an EMBL/GenBank/DDBJ whole genome shotgun (WGS) entry which is preliminary data.</text>
</comment>
<feature type="domain" description="CRISPR type III-associated protein" evidence="3">
    <location>
        <begin position="39"/>
        <end position="234"/>
    </location>
</feature>
<dbReference type="PANTHER" id="PTHR35579:SF3">
    <property type="entry name" value="CRISPR SYSTEM CMS ENDORIBONUCLEASE CSM3"/>
    <property type="match status" value="1"/>
</dbReference>
<evidence type="ECO:0000313" key="5">
    <source>
        <dbReference type="Proteomes" id="UP000732377"/>
    </source>
</evidence>
<dbReference type="RefSeq" id="WP_273380155.1">
    <property type="nucleotide sequence ID" value="NZ_PIUK01000130.1"/>
</dbReference>
<protein>
    <recommendedName>
        <fullName evidence="3">CRISPR type III-associated protein domain-containing protein</fullName>
    </recommendedName>
</protein>
<reference evidence="4" key="1">
    <citation type="submission" date="2017-11" db="EMBL/GenBank/DDBJ databases">
        <title>Three new genomes from thermophilic consortium.</title>
        <authorList>
            <person name="Quaggio R."/>
            <person name="Amgarten D."/>
            <person name="Setubal J.C."/>
        </authorList>
    </citation>
    <scope>NUCLEOTIDE SEQUENCE</scope>
    <source>
        <strain evidence="4">ZCTH01-B2</strain>
    </source>
</reference>
<evidence type="ECO:0000256" key="1">
    <source>
        <dbReference type="ARBA" id="ARBA00023118"/>
    </source>
</evidence>
<dbReference type="InterPro" id="IPR052216">
    <property type="entry name" value="CRISPR_Csm3_endoribonuclease"/>
</dbReference>
<feature type="compositionally biased region" description="Basic and acidic residues" evidence="2">
    <location>
        <begin position="102"/>
        <end position="111"/>
    </location>
</feature>
<evidence type="ECO:0000313" key="4">
    <source>
        <dbReference type="EMBL" id="MBY6277026.1"/>
    </source>
</evidence>
<proteinExistence type="predicted"/>
<organism evidence="4 5">
    <name type="scientific">Symbiobacterium thermophilum</name>
    <dbReference type="NCBI Taxonomy" id="2734"/>
    <lineage>
        <taxon>Bacteria</taxon>
        <taxon>Bacillati</taxon>
        <taxon>Bacillota</taxon>
        <taxon>Clostridia</taxon>
        <taxon>Eubacteriales</taxon>
        <taxon>Symbiobacteriaceae</taxon>
        <taxon>Symbiobacterium</taxon>
    </lineage>
</organism>
<dbReference type="AlphaFoldDB" id="A0A953LIA1"/>
<dbReference type="Pfam" id="PF03787">
    <property type="entry name" value="RAMPs"/>
    <property type="match status" value="1"/>
</dbReference>
<dbReference type="EMBL" id="PIUK01000130">
    <property type="protein sequence ID" value="MBY6277026.1"/>
    <property type="molecule type" value="Genomic_DNA"/>
</dbReference>
<feature type="region of interest" description="Disordered" evidence="2">
    <location>
        <begin position="97"/>
        <end position="117"/>
    </location>
</feature>
<sequence length="338" mass="37134">MRQKPYDFVPLVPRVDRAPVPGHDVLLPDRYSGVITLSLEVLTPLHIGTGLVRVGEGGTLVGAFQRAGDRLVIPGSAVKGMARSIVEAVSYSCAPPAPKGRSVREMPRDNARPCNGEGDPPRLCPACGLFGFLSGGARYRGRVGFGQFVAADGTRVDPQRLRQLHEPQACREHIYLRGHEIRGRKFYYHGKRVDPVAAGGKLVYEVAPPGSRFTGELRVTNVTEAELSLLFFALGLDGSFAPKLGYGKPAYLGSVRFRIESANLRRGVRIVPEAVGLLLELARAYCPQDEEEKRRVRQKARGYGPVDQVLEERVRKLRQILHVDRPQGPPWDPATGGY</sequence>
<dbReference type="Proteomes" id="UP000732377">
    <property type="component" value="Unassembled WGS sequence"/>
</dbReference>
<dbReference type="PANTHER" id="PTHR35579">
    <property type="entry name" value="CRISPR SYSTEM CMS ENDORIBONUCLEASE CSM3"/>
    <property type="match status" value="1"/>
</dbReference>
<keyword evidence="1" id="KW-0051">Antiviral defense</keyword>
<dbReference type="InterPro" id="IPR005537">
    <property type="entry name" value="RAMP_III_fam"/>
</dbReference>
<evidence type="ECO:0000259" key="3">
    <source>
        <dbReference type="Pfam" id="PF03787"/>
    </source>
</evidence>
<gene>
    <name evidence="4" type="ORF">CWE10_12580</name>
</gene>
<accession>A0A953LIA1</accession>
<name>A0A953LIA1_SYMTR</name>
<dbReference type="GO" id="GO:0051607">
    <property type="term" value="P:defense response to virus"/>
    <property type="evidence" value="ECO:0007669"/>
    <property type="project" value="UniProtKB-KW"/>
</dbReference>